<dbReference type="SMART" id="SM00881">
    <property type="entry name" value="CoA_binding"/>
    <property type="match status" value="1"/>
</dbReference>
<dbReference type="SUPFAM" id="SSF51735">
    <property type="entry name" value="NAD(P)-binding Rossmann-fold domains"/>
    <property type="match status" value="1"/>
</dbReference>
<dbReference type="Proteomes" id="UP000031671">
    <property type="component" value="Unassembled WGS sequence"/>
</dbReference>
<dbReference type="InterPro" id="IPR003781">
    <property type="entry name" value="CoA-bd"/>
</dbReference>
<dbReference type="Gene3D" id="3.40.50.720">
    <property type="entry name" value="NAD(P)-binding Rossmann-like Domain"/>
    <property type="match status" value="1"/>
</dbReference>
<keyword evidence="3" id="KW-0067">ATP-binding</keyword>
<proteinExistence type="predicted"/>
<reference evidence="5 6" key="1">
    <citation type="submission" date="2015-01" db="EMBL/GenBank/DDBJ databases">
        <title>Vibrio sp. C1 JCM 19231 whole genome shotgun sequence.</title>
        <authorList>
            <person name="Sawabe T."/>
            <person name="Meirelles P."/>
            <person name="Feng G."/>
            <person name="Sayaka M."/>
            <person name="Hattori M."/>
            <person name="Ohkuma M."/>
        </authorList>
    </citation>
    <scope>NUCLEOTIDE SEQUENCE [LARGE SCALE GENOMIC DNA]</scope>
    <source>
        <strain evidence="6">JCM 19231</strain>
    </source>
</reference>
<protein>
    <submittedName>
        <fullName evidence="5">Protein acetyltransferase</fullName>
    </submittedName>
</protein>
<dbReference type="InterPro" id="IPR016102">
    <property type="entry name" value="Succinyl-CoA_synth-like"/>
</dbReference>
<dbReference type="GO" id="GO:0005524">
    <property type="term" value="F:ATP binding"/>
    <property type="evidence" value="ECO:0007669"/>
    <property type="project" value="UniProtKB-KW"/>
</dbReference>
<reference evidence="5 6" key="2">
    <citation type="submission" date="2015-01" db="EMBL/GenBank/DDBJ databases">
        <authorList>
            <consortium name="NBRP consortium"/>
            <person name="Sawabe T."/>
            <person name="Meirelles P."/>
            <person name="Feng G."/>
            <person name="Sayaka M."/>
            <person name="Hattori M."/>
            <person name="Ohkuma M."/>
        </authorList>
    </citation>
    <scope>NUCLEOTIDE SEQUENCE [LARGE SCALE GENOMIC DNA]</scope>
    <source>
        <strain evidence="6">JCM 19231</strain>
    </source>
</reference>
<accession>A0A0B8NV80</accession>
<dbReference type="EMBL" id="BBRZ01000086">
    <property type="protein sequence ID" value="GAM58410.1"/>
    <property type="molecule type" value="Genomic_DNA"/>
</dbReference>
<dbReference type="Pfam" id="PF13607">
    <property type="entry name" value="Succ_CoA_lig"/>
    <property type="match status" value="1"/>
</dbReference>
<dbReference type="PANTHER" id="PTHR43334">
    <property type="entry name" value="ACETATE--COA LIGASE [ADP-FORMING]"/>
    <property type="match status" value="1"/>
</dbReference>
<dbReference type="PANTHER" id="PTHR43334:SF1">
    <property type="entry name" value="3-HYDROXYPROPIONATE--COA LIGASE [ADP-FORMING]"/>
    <property type="match status" value="1"/>
</dbReference>
<evidence type="ECO:0000256" key="3">
    <source>
        <dbReference type="ARBA" id="ARBA00022840"/>
    </source>
</evidence>
<dbReference type="Pfam" id="PF13380">
    <property type="entry name" value="CoA_binding_2"/>
    <property type="match status" value="1"/>
</dbReference>
<keyword evidence="5" id="KW-0808">Transferase</keyword>
<dbReference type="GO" id="GO:0016874">
    <property type="term" value="F:ligase activity"/>
    <property type="evidence" value="ECO:0007669"/>
    <property type="project" value="UniProtKB-KW"/>
</dbReference>
<dbReference type="GO" id="GO:0016740">
    <property type="term" value="F:transferase activity"/>
    <property type="evidence" value="ECO:0007669"/>
    <property type="project" value="UniProtKB-KW"/>
</dbReference>
<evidence type="ECO:0000313" key="6">
    <source>
        <dbReference type="Proteomes" id="UP000031671"/>
    </source>
</evidence>
<organism evidence="5 6">
    <name type="scientific">Vibrio ishigakensis</name>
    <dbReference type="NCBI Taxonomy" id="1481914"/>
    <lineage>
        <taxon>Bacteria</taxon>
        <taxon>Pseudomonadati</taxon>
        <taxon>Pseudomonadota</taxon>
        <taxon>Gammaproteobacteria</taxon>
        <taxon>Vibrionales</taxon>
        <taxon>Vibrionaceae</taxon>
        <taxon>Vibrio</taxon>
    </lineage>
</organism>
<feature type="domain" description="CoA-binding" evidence="4">
    <location>
        <begin position="4"/>
        <end position="99"/>
    </location>
</feature>
<dbReference type="InterPro" id="IPR036291">
    <property type="entry name" value="NAD(P)-bd_dom_sf"/>
</dbReference>
<dbReference type="SUPFAM" id="SSF52210">
    <property type="entry name" value="Succinyl-CoA synthetase domains"/>
    <property type="match status" value="2"/>
</dbReference>
<evidence type="ECO:0000313" key="5">
    <source>
        <dbReference type="EMBL" id="GAM58410.1"/>
    </source>
</evidence>
<keyword evidence="6" id="KW-1185">Reference proteome</keyword>
<dbReference type="InterPro" id="IPR051538">
    <property type="entry name" value="Acyl-CoA_Synth/Transferase"/>
</dbReference>
<dbReference type="Gene3D" id="3.40.50.261">
    <property type="entry name" value="Succinyl-CoA synthetase domains"/>
    <property type="match status" value="2"/>
</dbReference>
<gene>
    <name evidence="5" type="ORF">JCM19231_4870</name>
</gene>
<evidence type="ECO:0000259" key="4">
    <source>
        <dbReference type="SMART" id="SM00881"/>
    </source>
</evidence>
<dbReference type="AlphaFoldDB" id="A0A0B8NV80"/>
<dbReference type="InterPro" id="IPR032875">
    <property type="entry name" value="Succ_CoA_lig_flav_dom"/>
</dbReference>
<evidence type="ECO:0000256" key="2">
    <source>
        <dbReference type="ARBA" id="ARBA00022741"/>
    </source>
</evidence>
<name>A0A0B8NV80_9VIBR</name>
<keyword evidence="2" id="KW-0547">Nucleotide-binding</keyword>
<keyword evidence="1" id="KW-0436">Ligase</keyword>
<evidence type="ECO:0000256" key="1">
    <source>
        <dbReference type="ARBA" id="ARBA00022598"/>
    </source>
</evidence>
<comment type="caution">
    <text evidence="5">The sequence shown here is derived from an EMBL/GenBank/DDBJ whole genome shotgun (WGS) entry which is preliminary data.</text>
</comment>
<sequence length="516" mass="56059">MDSLFNPRSVAVIGASNRPFSPGNVIIKNLLGGDFTGTILPVNPKHASVAGILCYPDIKSLPVNTELAIICIEDFISKKLFHDLQNAGVKVAVVIANSVYNKQESKTLLALAREHKVRVLGPNSLGLVLPWANLNASLSPCPVSPGKIAFVSQSAAIGSTVLDWAKEKNIGFSAYISIGSMADVSVSEVIDYLAMHSKTEAILLYVEHIKDARRFISAARSCARNKRILVLKGARNDTAKALSMQHHGGDKSLNLVYDSAFERCGLLRVKSTHELFAAAETLTHSVPLKGKRLAIITNGSGPGVIATDTLDQLGGKLAELSEKTQESLKSLTGQVDWQQNPVDISGDGQTNKIEKAFDILMEDQSVDVILVMYSPSALADPVDVATSIIEKYKSHPHRRRVNLLTNWLGESSAAEARKRFAKAGIPTYRTPESSIMAFMHLVRYRATQVQLMETPLSITKPAHQIKRTIELIGSEARTLSRETTEQILDDYDITLTTLMALSISTLSCITTPPLAP</sequence>